<accession>A0A6A6VEM3</accession>
<protein>
    <submittedName>
        <fullName evidence="3">Uncharacterized protein</fullName>
    </submittedName>
</protein>
<feature type="chain" id="PRO_5025635737" evidence="2">
    <location>
        <begin position="30"/>
        <end position="355"/>
    </location>
</feature>
<dbReference type="Pfam" id="PF11913">
    <property type="entry name" value="DUF3431"/>
    <property type="match status" value="1"/>
</dbReference>
<proteinExistence type="predicted"/>
<feature type="signal peptide" evidence="2">
    <location>
        <begin position="1"/>
        <end position="29"/>
    </location>
</feature>
<dbReference type="InterPro" id="IPR021838">
    <property type="entry name" value="DUF3431"/>
</dbReference>
<keyword evidence="4" id="KW-1185">Reference proteome</keyword>
<gene>
    <name evidence="3" type="ORF">M011DRAFT_35706</name>
</gene>
<evidence type="ECO:0000256" key="1">
    <source>
        <dbReference type="SAM" id="MobiDB-lite"/>
    </source>
</evidence>
<dbReference type="Proteomes" id="UP000799440">
    <property type="component" value="Unassembled WGS sequence"/>
</dbReference>
<feature type="compositionally biased region" description="Pro residues" evidence="1">
    <location>
        <begin position="109"/>
        <end position="118"/>
    </location>
</feature>
<evidence type="ECO:0000313" key="4">
    <source>
        <dbReference type="Proteomes" id="UP000799440"/>
    </source>
</evidence>
<feature type="compositionally biased region" description="Polar residues" evidence="1">
    <location>
        <begin position="94"/>
        <end position="103"/>
    </location>
</feature>
<dbReference type="PANTHER" id="PTHR37490:SF2">
    <property type="match status" value="1"/>
</dbReference>
<organism evidence="3 4">
    <name type="scientific">Sporormia fimetaria CBS 119925</name>
    <dbReference type="NCBI Taxonomy" id="1340428"/>
    <lineage>
        <taxon>Eukaryota</taxon>
        <taxon>Fungi</taxon>
        <taxon>Dikarya</taxon>
        <taxon>Ascomycota</taxon>
        <taxon>Pezizomycotina</taxon>
        <taxon>Dothideomycetes</taxon>
        <taxon>Pleosporomycetidae</taxon>
        <taxon>Pleosporales</taxon>
        <taxon>Sporormiaceae</taxon>
        <taxon>Sporormia</taxon>
    </lineage>
</organism>
<keyword evidence="2" id="KW-0732">Signal</keyword>
<dbReference type="OrthoDB" id="426718at2759"/>
<feature type="region of interest" description="Disordered" evidence="1">
    <location>
        <begin position="74"/>
        <end position="121"/>
    </location>
</feature>
<dbReference type="PANTHER" id="PTHR37490">
    <property type="entry name" value="EXPRESSED PROTEIN"/>
    <property type="match status" value="1"/>
</dbReference>
<name>A0A6A6VEM3_9PLEO</name>
<dbReference type="AlphaFoldDB" id="A0A6A6VEM3"/>
<evidence type="ECO:0000256" key="2">
    <source>
        <dbReference type="SAM" id="SignalP"/>
    </source>
</evidence>
<dbReference type="EMBL" id="MU006570">
    <property type="protein sequence ID" value="KAF2748229.1"/>
    <property type="molecule type" value="Genomic_DNA"/>
</dbReference>
<reference evidence="3" key="1">
    <citation type="journal article" date="2020" name="Stud. Mycol.">
        <title>101 Dothideomycetes genomes: a test case for predicting lifestyles and emergence of pathogens.</title>
        <authorList>
            <person name="Haridas S."/>
            <person name="Albert R."/>
            <person name="Binder M."/>
            <person name="Bloem J."/>
            <person name="Labutti K."/>
            <person name="Salamov A."/>
            <person name="Andreopoulos B."/>
            <person name="Baker S."/>
            <person name="Barry K."/>
            <person name="Bills G."/>
            <person name="Bluhm B."/>
            <person name="Cannon C."/>
            <person name="Castanera R."/>
            <person name="Culley D."/>
            <person name="Daum C."/>
            <person name="Ezra D."/>
            <person name="Gonzalez J."/>
            <person name="Henrissat B."/>
            <person name="Kuo A."/>
            <person name="Liang C."/>
            <person name="Lipzen A."/>
            <person name="Lutzoni F."/>
            <person name="Magnuson J."/>
            <person name="Mondo S."/>
            <person name="Nolan M."/>
            <person name="Ohm R."/>
            <person name="Pangilinan J."/>
            <person name="Park H.-J."/>
            <person name="Ramirez L."/>
            <person name="Alfaro M."/>
            <person name="Sun H."/>
            <person name="Tritt A."/>
            <person name="Yoshinaga Y."/>
            <person name="Zwiers L.-H."/>
            <person name="Turgeon B."/>
            <person name="Goodwin S."/>
            <person name="Spatafora J."/>
            <person name="Crous P."/>
            <person name="Grigoriev I."/>
        </authorList>
    </citation>
    <scope>NUCLEOTIDE SEQUENCE</scope>
    <source>
        <strain evidence="3">CBS 119925</strain>
    </source>
</reference>
<evidence type="ECO:0000313" key="3">
    <source>
        <dbReference type="EMBL" id="KAF2748229.1"/>
    </source>
</evidence>
<sequence length="355" mass="40516">MIRTGRHFHVAVIVVLLVSAFLFLQSSWSDDEPVAPVKAASRPKSAYKAKEIPQPHVRPLKDQFKDTKEGKKVILDTTASSTKKPGDQVKSRLRQSTKTNTLRSRPAPTVTPVPPIPHPDSSKITPIYDRVVVVGRLQKENTNWIREKLSDWQHAVYIVDSPSSSHLHTMLNKGHDAMPYLTYLVEHYDSLPSTVVFLPASRTSFAITIPNEGEDYDIVERLRTLNFEFVQKNGFANLQCEPFPGCPDKYEHFRNPQHLRPIPSAMAGAWKDLFNSKMPGRIGTPCSGQFAVSREQILKRPLSDYQRYLDWLIQTPLEDDVSSRIFDYLWHVIFGQESVYCPTFDQCSCDVYKRC</sequence>